<comment type="caution">
    <text evidence="6">The sequence shown here is derived from an EMBL/GenBank/DDBJ whole genome shotgun (WGS) entry which is preliminary data.</text>
</comment>
<accession>A0A9W6LKB4</accession>
<feature type="transmembrane region" description="Helical" evidence="5">
    <location>
        <begin position="66"/>
        <end position="85"/>
    </location>
</feature>
<sequence>MEFSIDLNNLIGIIAGAITTSALIPQALKIYKTKSARDVSLAMFIFMAIGITLWFFYGVLIKEIPVILANLISLILIFLIIFMKIRYG</sequence>
<keyword evidence="7" id="KW-1185">Reference proteome</keyword>
<evidence type="ECO:0000256" key="2">
    <source>
        <dbReference type="ARBA" id="ARBA00022692"/>
    </source>
</evidence>
<evidence type="ECO:0000256" key="4">
    <source>
        <dbReference type="ARBA" id="ARBA00023136"/>
    </source>
</evidence>
<dbReference type="GO" id="GO:0051119">
    <property type="term" value="F:sugar transmembrane transporter activity"/>
    <property type="evidence" value="ECO:0007669"/>
    <property type="project" value="InterPro"/>
</dbReference>
<evidence type="ECO:0000256" key="5">
    <source>
        <dbReference type="SAM" id="Phobius"/>
    </source>
</evidence>
<reference evidence="6" key="1">
    <citation type="submission" date="2022-12" db="EMBL/GenBank/DDBJ databases">
        <title>Reference genome sequencing for broad-spectrum identification of bacterial and archaeal isolates by mass spectrometry.</title>
        <authorList>
            <person name="Sekiguchi Y."/>
            <person name="Tourlousse D.M."/>
        </authorList>
    </citation>
    <scope>NUCLEOTIDE SEQUENCE</scope>
    <source>
        <strain evidence="6">TSL-P1</strain>
    </source>
</reference>
<keyword evidence="3 5" id="KW-1133">Transmembrane helix</keyword>
<dbReference type="AlphaFoldDB" id="A0A9W6LKB4"/>
<dbReference type="SMR" id="A0A9W6LKB4"/>
<feature type="transmembrane region" description="Helical" evidence="5">
    <location>
        <begin position="6"/>
        <end position="28"/>
    </location>
</feature>
<dbReference type="GO" id="GO:0016020">
    <property type="term" value="C:membrane"/>
    <property type="evidence" value="ECO:0007669"/>
    <property type="project" value="UniProtKB-SubCell"/>
</dbReference>
<dbReference type="Pfam" id="PF04193">
    <property type="entry name" value="PQ-loop"/>
    <property type="match status" value="1"/>
</dbReference>
<gene>
    <name evidence="6" type="ORF">TISLANDTSLP1_07660</name>
</gene>
<protein>
    <recommendedName>
        <fullName evidence="8">MtN3 and saliva related transmembrane protein</fullName>
    </recommendedName>
</protein>
<organism evidence="6 7">
    <name type="scientific">Thermodesulfovibrio yellowstonii</name>
    <dbReference type="NCBI Taxonomy" id="28262"/>
    <lineage>
        <taxon>Bacteria</taxon>
        <taxon>Pseudomonadati</taxon>
        <taxon>Nitrospirota</taxon>
        <taxon>Thermodesulfovibrionia</taxon>
        <taxon>Thermodesulfovibrionales</taxon>
        <taxon>Thermodesulfovibrionaceae</taxon>
        <taxon>Thermodesulfovibrio</taxon>
    </lineage>
</organism>
<comment type="subcellular location">
    <subcellularLocation>
        <location evidence="1">Membrane</location>
        <topology evidence="1">Multi-pass membrane protein</topology>
    </subcellularLocation>
</comment>
<feature type="transmembrane region" description="Helical" evidence="5">
    <location>
        <begin position="40"/>
        <end position="60"/>
    </location>
</feature>
<evidence type="ECO:0000313" key="6">
    <source>
        <dbReference type="EMBL" id="GLI53073.1"/>
    </source>
</evidence>
<dbReference type="InterPro" id="IPR006603">
    <property type="entry name" value="PQ-loop_rpt"/>
</dbReference>
<dbReference type="Proteomes" id="UP001144297">
    <property type="component" value="Unassembled WGS sequence"/>
</dbReference>
<dbReference type="Gene3D" id="1.20.1280.290">
    <property type="match status" value="1"/>
</dbReference>
<dbReference type="SMART" id="SM00679">
    <property type="entry name" value="CTNS"/>
    <property type="match status" value="1"/>
</dbReference>
<dbReference type="NCBIfam" id="NF037968">
    <property type="entry name" value="SemiSWEET_2"/>
    <property type="match status" value="1"/>
</dbReference>
<evidence type="ECO:0000256" key="1">
    <source>
        <dbReference type="ARBA" id="ARBA00004141"/>
    </source>
</evidence>
<dbReference type="InterPro" id="IPR047662">
    <property type="entry name" value="SemiSWEET"/>
</dbReference>
<dbReference type="EMBL" id="BSDX01000001">
    <property type="protein sequence ID" value="GLI53073.1"/>
    <property type="molecule type" value="Genomic_DNA"/>
</dbReference>
<keyword evidence="2 5" id="KW-0812">Transmembrane</keyword>
<keyword evidence="4 5" id="KW-0472">Membrane</keyword>
<proteinExistence type="predicted"/>
<name>A0A9W6LKB4_9BACT</name>
<evidence type="ECO:0000313" key="7">
    <source>
        <dbReference type="Proteomes" id="UP001144297"/>
    </source>
</evidence>
<evidence type="ECO:0000256" key="3">
    <source>
        <dbReference type="ARBA" id="ARBA00022989"/>
    </source>
</evidence>
<evidence type="ECO:0008006" key="8">
    <source>
        <dbReference type="Google" id="ProtNLM"/>
    </source>
</evidence>